<keyword evidence="6" id="KW-1185">Reference proteome</keyword>
<dbReference type="InterPro" id="IPR011008">
    <property type="entry name" value="Dimeric_a/b-barrel"/>
</dbReference>
<proteinExistence type="predicted"/>
<dbReference type="SUPFAM" id="SSF46785">
    <property type="entry name" value="Winged helix' DNA-binding domain"/>
    <property type="match status" value="2"/>
</dbReference>
<organism evidence="5 6">
    <name type="scientific">Pseudonocardia acidicola</name>
    <dbReference type="NCBI Taxonomy" id="2724939"/>
    <lineage>
        <taxon>Bacteria</taxon>
        <taxon>Bacillati</taxon>
        <taxon>Actinomycetota</taxon>
        <taxon>Actinomycetes</taxon>
        <taxon>Pseudonocardiales</taxon>
        <taxon>Pseudonocardiaceae</taxon>
        <taxon>Pseudonocardia</taxon>
    </lineage>
</organism>
<feature type="domain" description="HTH asnC-type" evidence="4">
    <location>
        <begin position="7"/>
        <end position="67"/>
    </location>
</feature>
<dbReference type="PANTHER" id="PTHR30154">
    <property type="entry name" value="LEUCINE-RESPONSIVE REGULATORY PROTEIN"/>
    <property type="match status" value="1"/>
</dbReference>
<dbReference type="EMBL" id="JAAXLA010000007">
    <property type="protein sequence ID" value="NMH96853.1"/>
    <property type="molecule type" value="Genomic_DNA"/>
</dbReference>
<dbReference type="InterPro" id="IPR036390">
    <property type="entry name" value="WH_DNA-bd_sf"/>
</dbReference>
<dbReference type="PRINTS" id="PR00033">
    <property type="entry name" value="HTHASNC"/>
</dbReference>
<dbReference type="InterPro" id="IPR036388">
    <property type="entry name" value="WH-like_DNA-bd_sf"/>
</dbReference>
<dbReference type="Pfam" id="PF01037">
    <property type="entry name" value="AsnC_trans_reg"/>
    <property type="match status" value="1"/>
</dbReference>
<gene>
    <name evidence="5" type="ORF">HF526_05910</name>
</gene>
<keyword evidence="1" id="KW-0805">Transcription regulation</keyword>
<dbReference type="InterPro" id="IPR019887">
    <property type="entry name" value="Tscrpt_reg_AsnC/Lrp_C"/>
</dbReference>
<evidence type="ECO:0000256" key="1">
    <source>
        <dbReference type="ARBA" id="ARBA00023015"/>
    </source>
</evidence>
<dbReference type="Pfam" id="PF13404">
    <property type="entry name" value="HTH_AsnC-type"/>
    <property type="match status" value="2"/>
</dbReference>
<keyword evidence="3" id="KW-0804">Transcription</keyword>
<protein>
    <submittedName>
        <fullName evidence="5">AsnC family transcriptional regulator</fullName>
    </submittedName>
</protein>
<dbReference type="SMART" id="SM00344">
    <property type="entry name" value="HTH_ASNC"/>
    <property type="match status" value="2"/>
</dbReference>
<dbReference type="RefSeq" id="WP_169380239.1">
    <property type="nucleotide sequence ID" value="NZ_JAAXLA010000007.1"/>
</dbReference>
<dbReference type="Gene3D" id="1.10.10.10">
    <property type="entry name" value="Winged helix-like DNA-binding domain superfamily/Winged helix DNA-binding domain"/>
    <property type="match status" value="2"/>
</dbReference>
<reference evidence="5 6" key="1">
    <citation type="submission" date="2020-04" db="EMBL/GenBank/DDBJ databases">
        <authorList>
            <person name="Klaysubun C."/>
            <person name="Duangmal K."/>
            <person name="Lipun K."/>
        </authorList>
    </citation>
    <scope>NUCLEOTIDE SEQUENCE [LARGE SCALE GENOMIC DNA]</scope>
    <source>
        <strain evidence="5 6">K10HN5</strain>
    </source>
</reference>
<dbReference type="Gene3D" id="3.30.70.920">
    <property type="match status" value="2"/>
</dbReference>
<dbReference type="PANTHER" id="PTHR30154:SF34">
    <property type="entry name" value="TRANSCRIPTIONAL REGULATOR AZLB"/>
    <property type="match status" value="1"/>
</dbReference>
<dbReference type="SUPFAM" id="SSF54909">
    <property type="entry name" value="Dimeric alpha+beta barrel"/>
    <property type="match status" value="2"/>
</dbReference>
<evidence type="ECO:0000256" key="3">
    <source>
        <dbReference type="ARBA" id="ARBA00023163"/>
    </source>
</evidence>
<dbReference type="PROSITE" id="PS50956">
    <property type="entry name" value="HTH_ASNC_2"/>
    <property type="match status" value="1"/>
</dbReference>
<comment type="caution">
    <text evidence="5">The sequence shown here is derived from an EMBL/GenBank/DDBJ whole genome shotgun (WGS) entry which is preliminary data.</text>
</comment>
<dbReference type="InterPro" id="IPR000485">
    <property type="entry name" value="AsnC-type_HTH_dom"/>
</dbReference>
<dbReference type="InterPro" id="IPR019888">
    <property type="entry name" value="Tscrpt_reg_AsnC-like"/>
</dbReference>
<sequence length="335" mass="36308">MSDSVSLDELDRRLVAALQLNGRASWRQVARAVDASESTVARRGQQLLDSGVVRVTGVLDHLRCGLGISLQVRLRCRPGTANRVAEALAALPATRFVTVVTGSADVAAEFVVADHRDVTTVLVDGLPRPDDIVETESMVVVRKFSAVEEWDTGQLGPEAVALLRPDGVLAGHREWHEPERLTEQEFAVARVLAADGRAGYAQIAGAVGISESTAARRVESLVRRGCLRLRTLFDTALLGLNVEFMQWFVVEPGELENVGAQLAKVRSTQYVSATTGRFNLCLHGVLPGYGDLYHYMTDVVGALPGVGTADMTLQARTLKRAYVRINHDGTKERTG</sequence>
<evidence type="ECO:0000313" key="6">
    <source>
        <dbReference type="Proteomes" id="UP000820669"/>
    </source>
</evidence>
<dbReference type="PROSITE" id="PS00519">
    <property type="entry name" value="HTH_ASNC_1"/>
    <property type="match status" value="1"/>
</dbReference>
<evidence type="ECO:0000256" key="2">
    <source>
        <dbReference type="ARBA" id="ARBA00023125"/>
    </source>
</evidence>
<evidence type="ECO:0000313" key="5">
    <source>
        <dbReference type="EMBL" id="NMH96853.1"/>
    </source>
</evidence>
<dbReference type="Proteomes" id="UP000820669">
    <property type="component" value="Unassembled WGS sequence"/>
</dbReference>
<dbReference type="InterPro" id="IPR019885">
    <property type="entry name" value="Tscrpt_reg_HTH_AsnC-type_CS"/>
</dbReference>
<name>A0ABX1S9L2_9PSEU</name>
<accession>A0ABX1S9L2</accession>
<keyword evidence="2" id="KW-0238">DNA-binding</keyword>
<evidence type="ECO:0000259" key="4">
    <source>
        <dbReference type="PROSITE" id="PS50956"/>
    </source>
</evidence>